<comment type="caution">
    <text evidence="3">The sequence shown here is derived from an EMBL/GenBank/DDBJ whole genome shotgun (WGS) entry which is preliminary data.</text>
</comment>
<feature type="domain" description="SprT-like" evidence="2">
    <location>
        <begin position="493"/>
        <end position="638"/>
    </location>
</feature>
<dbReference type="SMART" id="SM00731">
    <property type="entry name" value="SprT"/>
    <property type="match status" value="1"/>
</dbReference>
<dbReference type="OrthoDB" id="20772at2759"/>
<evidence type="ECO:0000313" key="4">
    <source>
        <dbReference type="Proteomes" id="UP001059596"/>
    </source>
</evidence>
<proteinExistence type="predicted"/>
<feature type="region of interest" description="Disordered" evidence="1">
    <location>
        <begin position="84"/>
        <end position="123"/>
    </location>
</feature>
<feature type="compositionally biased region" description="Polar residues" evidence="1">
    <location>
        <begin position="255"/>
        <end position="273"/>
    </location>
</feature>
<accession>A0A9P9YFJ2</accession>
<gene>
    <name evidence="3" type="ORF">M5D96_011106</name>
</gene>
<evidence type="ECO:0000256" key="1">
    <source>
        <dbReference type="SAM" id="MobiDB-lite"/>
    </source>
</evidence>
<evidence type="ECO:0000313" key="3">
    <source>
        <dbReference type="EMBL" id="KAI8036012.1"/>
    </source>
</evidence>
<dbReference type="EMBL" id="JAMKOV010000024">
    <property type="protein sequence ID" value="KAI8036012.1"/>
    <property type="molecule type" value="Genomic_DNA"/>
</dbReference>
<reference evidence="3" key="1">
    <citation type="journal article" date="2023" name="Genome Biol. Evol.">
        <title>Long-read-based Genome Assembly of Drosophila gunungcola Reveals Fewer Chemosensory Genes in Flower-breeding Species.</title>
        <authorList>
            <person name="Negi A."/>
            <person name="Liao B.Y."/>
            <person name="Yeh S.D."/>
        </authorList>
    </citation>
    <scope>NUCLEOTIDE SEQUENCE</scope>
    <source>
        <strain evidence="3">Sukarami</strain>
    </source>
</reference>
<dbReference type="AlphaFoldDB" id="A0A9P9YFJ2"/>
<dbReference type="PANTHER" id="PTHR23099">
    <property type="entry name" value="TRANSCRIPTIONAL REGULATOR"/>
    <property type="match status" value="1"/>
</dbReference>
<protein>
    <recommendedName>
        <fullName evidence="2">SprT-like domain-containing protein</fullName>
    </recommendedName>
</protein>
<feature type="compositionally biased region" description="Low complexity" evidence="1">
    <location>
        <begin position="363"/>
        <end position="386"/>
    </location>
</feature>
<feature type="compositionally biased region" description="Acidic residues" evidence="1">
    <location>
        <begin position="208"/>
        <end position="228"/>
    </location>
</feature>
<dbReference type="InterPro" id="IPR006640">
    <property type="entry name" value="SprT-like_domain"/>
</dbReference>
<feature type="region of interest" description="Disordered" evidence="1">
    <location>
        <begin position="363"/>
        <end position="395"/>
    </location>
</feature>
<organism evidence="3 4">
    <name type="scientific">Drosophila gunungcola</name>
    <name type="common">fruit fly</name>
    <dbReference type="NCBI Taxonomy" id="103775"/>
    <lineage>
        <taxon>Eukaryota</taxon>
        <taxon>Metazoa</taxon>
        <taxon>Ecdysozoa</taxon>
        <taxon>Arthropoda</taxon>
        <taxon>Hexapoda</taxon>
        <taxon>Insecta</taxon>
        <taxon>Pterygota</taxon>
        <taxon>Neoptera</taxon>
        <taxon>Endopterygota</taxon>
        <taxon>Diptera</taxon>
        <taxon>Brachycera</taxon>
        <taxon>Muscomorpha</taxon>
        <taxon>Ephydroidea</taxon>
        <taxon>Drosophilidae</taxon>
        <taxon>Drosophila</taxon>
        <taxon>Sophophora</taxon>
    </lineage>
</organism>
<keyword evidence="4" id="KW-1185">Reference proteome</keyword>
<dbReference type="Pfam" id="PF10263">
    <property type="entry name" value="SprT-like"/>
    <property type="match status" value="1"/>
</dbReference>
<dbReference type="Proteomes" id="UP001059596">
    <property type="component" value="Unassembled WGS sequence"/>
</dbReference>
<sequence length="696" mass="76439">MSSSNHNPDKSLTTMLMNCHLDESHVDPAPQSQIEMNTNDSVSSMDADESSSVISVSSIDSSIVSYLHTSQFISSSEVSQGAITIEETTTDSEAALSASRPGSADVGMSASSSLKRHSPDPEIDDLQIKKLALGPSTSAAAEVVSSMRAPLKRGSANHDGNGPSVKKPHRDPDVVATPSNRSVVTRSGRAVVLRKDLEFDYTSPQGKDEDEDADADESDDPSLETNDEDDADYQLATAFEEPLGSQWPCRKRRSIGNSSSSACSTDGSHSSPESPVPPIIFLELGLPVAIVWQEPLADLDLESDGELKTKVHKFLGLVALRRKLYNPQENGDAGEPAEIGKEVANLSLSCLLINSICSPAKPATTPSPAQRLNASPATPPSSSWASLNLSHLNPPTQKERQTKMFDNFVLLANASSFEAETPDFLKEPIDLSELPSHRQRAIICRRHKGSVPCLDNHPDFYRFVESLDPVTSINFCHPLALDYRQKNFETCKVALAKRLFNIFNHAIFRCGLVAPILWKRGIGTPCKAELAIDANGKRTARILLWENISHPCMLIKPLLHEMIHAAAFVFNRETGHGDSCRRWAYQAKHAMPELPAIADCQPTFKYTCSLCARCAYGRIDFPKDQLRCHYCQFEVGVKKYCQADLFTGSRPDPTVTPFRNFVREHYLKLGEVSGTTHSAKMRLLNEQYSKINPTCC</sequence>
<evidence type="ECO:0000259" key="2">
    <source>
        <dbReference type="SMART" id="SM00731"/>
    </source>
</evidence>
<name>A0A9P9YFJ2_9MUSC</name>
<feature type="region of interest" description="Disordered" evidence="1">
    <location>
        <begin position="137"/>
        <end position="228"/>
    </location>
</feature>
<feature type="compositionally biased region" description="Polar residues" evidence="1">
    <location>
        <begin position="30"/>
        <end position="39"/>
    </location>
</feature>
<dbReference type="GO" id="GO:0005634">
    <property type="term" value="C:nucleus"/>
    <property type="evidence" value="ECO:0007669"/>
    <property type="project" value="TreeGrafter"/>
</dbReference>
<feature type="region of interest" description="Disordered" evidence="1">
    <location>
        <begin position="247"/>
        <end position="274"/>
    </location>
</feature>
<dbReference type="GO" id="GO:0006974">
    <property type="term" value="P:DNA damage response"/>
    <property type="evidence" value="ECO:0007669"/>
    <property type="project" value="UniProtKB-ARBA"/>
</dbReference>
<dbReference type="PANTHER" id="PTHR23099:SF0">
    <property type="entry name" value="GERM CELL NUCLEAR ACIDIC PROTEIN"/>
    <property type="match status" value="1"/>
</dbReference>
<feature type="region of interest" description="Disordered" evidence="1">
    <location>
        <begin position="24"/>
        <end position="49"/>
    </location>
</feature>
<feature type="compositionally biased region" description="Low complexity" evidence="1">
    <location>
        <begin position="40"/>
        <end position="49"/>
    </location>
</feature>